<dbReference type="KEGG" id="bfm:BP422_20220"/>
<gene>
    <name evidence="1" type="ORF">BP422_20220</name>
</gene>
<reference evidence="1 2" key="1">
    <citation type="submission" date="2016-11" db="EMBL/GenBank/DDBJ databases">
        <authorList>
            <person name="Jaros S."/>
            <person name="Januszkiewicz K."/>
            <person name="Wedrychowicz H."/>
        </authorList>
    </citation>
    <scope>NUCLEOTIDE SEQUENCE [LARGE SCALE GENOMIC DNA]</scope>
    <source>
        <strain evidence="1 2">NF2</strain>
    </source>
</reference>
<dbReference type="AlphaFoldDB" id="A0A220MLN9"/>
<dbReference type="EMBL" id="CP018145">
    <property type="protein sequence ID" value="ASJ55669.1"/>
    <property type="molecule type" value="Genomic_DNA"/>
</dbReference>
<proteinExistence type="predicted"/>
<evidence type="ECO:0000313" key="2">
    <source>
        <dbReference type="Proteomes" id="UP000197781"/>
    </source>
</evidence>
<dbReference type="Proteomes" id="UP000197781">
    <property type="component" value="Chromosome"/>
</dbReference>
<sequence length="96" mass="11012">MSNSQFKDWIKLTTIIAEIDQEVPEIECPNCHQLNIDYQYVGDLKSRAGFLDIWCNSCLHGIHLSRTKAPENVSLLSFDAAEEYKKKVPKFTPIEP</sequence>
<organism evidence="1 2">
    <name type="scientific">Brevibacillus formosus</name>
    <dbReference type="NCBI Taxonomy" id="54913"/>
    <lineage>
        <taxon>Bacteria</taxon>
        <taxon>Bacillati</taxon>
        <taxon>Bacillota</taxon>
        <taxon>Bacilli</taxon>
        <taxon>Bacillales</taxon>
        <taxon>Paenibacillaceae</taxon>
        <taxon>Brevibacillus</taxon>
    </lineage>
</organism>
<accession>A0A220MLN9</accession>
<protein>
    <submittedName>
        <fullName evidence="1">Uncharacterized protein</fullName>
    </submittedName>
</protein>
<dbReference type="RefSeq" id="WP_088909308.1">
    <property type="nucleotide sequence ID" value="NZ_CP018145.1"/>
</dbReference>
<evidence type="ECO:0000313" key="1">
    <source>
        <dbReference type="EMBL" id="ASJ55669.1"/>
    </source>
</evidence>
<name>A0A220MLN9_9BACL</name>